<reference evidence="7" key="1">
    <citation type="submission" date="2021-01" db="EMBL/GenBank/DDBJ databases">
        <authorList>
            <consortium name="Aspergillus puulaauensis MK2 genome sequencing consortium"/>
            <person name="Kazuki M."/>
            <person name="Futagami T."/>
        </authorList>
    </citation>
    <scope>NUCLEOTIDE SEQUENCE</scope>
    <source>
        <strain evidence="7">MK2</strain>
    </source>
</reference>
<dbReference type="RefSeq" id="XP_041549735.1">
    <property type="nucleotide sequence ID" value="XM_041700029.1"/>
</dbReference>
<dbReference type="GO" id="GO:0019148">
    <property type="term" value="F:D-cysteine desulfhydrase activity"/>
    <property type="evidence" value="ECO:0007669"/>
    <property type="project" value="TreeGrafter"/>
</dbReference>
<dbReference type="Pfam" id="PF00291">
    <property type="entry name" value="PALP"/>
    <property type="match status" value="1"/>
</dbReference>
<comment type="cofactor">
    <cofactor evidence="1">
        <name>pyridoxal 5'-phosphate</name>
        <dbReference type="ChEBI" id="CHEBI:597326"/>
    </cofactor>
</comment>
<dbReference type="AlphaFoldDB" id="A0A7R7XA22"/>
<evidence type="ECO:0000313" key="7">
    <source>
        <dbReference type="EMBL" id="BCS17541.1"/>
    </source>
</evidence>
<proteinExistence type="inferred from homology"/>
<dbReference type="PANTHER" id="PTHR43780:SF2">
    <property type="entry name" value="1-AMINOCYCLOPROPANE-1-CARBOXYLATE DEAMINASE-RELATED"/>
    <property type="match status" value="1"/>
</dbReference>
<evidence type="ECO:0000256" key="4">
    <source>
        <dbReference type="PIRSR" id="PIRSR006278-1"/>
    </source>
</evidence>
<evidence type="ECO:0000256" key="5">
    <source>
        <dbReference type="PIRSR" id="PIRSR006278-2"/>
    </source>
</evidence>
<dbReference type="GeneID" id="64967546"/>
<protein>
    <recommendedName>
        <fullName evidence="6">Tryptophan synthase beta chain-like PALP domain-containing protein</fullName>
    </recommendedName>
</protein>
<evidence type="ECO:0000256" key="2">
    <source>
        <dbReference type="ARBA" id="ARBA00008639"/>
    </source>
</evidence>
<dbReference type="Gene3D" id="3.40.50.1100">
    <property type="match status" value="2"/>
</dbReference>
<dbReference type="PANTHER" id="PTHR43780">
    <property type="entry name" value="1-AMINOCYCLOPROPANE-1-CARBOXYLATE DEAMINASE-RELATED"/>
    <property type="match status" value="1"/>
</dbReference>
<comment type="similarity">
    <text evidence="2">Belongs to the ACC deaminase/D-cysteine desulfhydrase family.</text>
</comment>
<name>A0A7R7XA22_9EURO</name>
<feature type="modified residue" description="N6-(pyridoxal phosphate)lysine" evidence="5">
    <location>
        <position position="57"/>
    </location>
</feature>
<dbReference type="EMBL" id="AP024443">
    <property type="protein sequence ID" value="BCS17541.1"/>
    <property type="molecule type" value="Genomic_DNA"/>
</dbReference>
<organism evidence="7 8">
    <name type="scientific">Aspergillus puulaauensis</name>
    <dbReference type="NCBI Taxonomy" id="1220207"/>
    <lineage>
        <taxon>Eukaryota</taxon>
        <taxon>Fungi</taxon>
        <taxon>Dikarya</taxon>
        <taxon>Ascomycota</taxon>
        <taxon>Pezizomycotina</taxon>
        <taxon>Eurotiomycetes</taxon>
        <taxon>Eurotiomycetidae</taxon>
        <taxon>Eurotiales</taxon>
        <taxon>Aspergillaceae</taxon>
        <taxon>Aspergillus</taxon>
    </lineage>
</organism>
<dbReference type="InterPro" id="IPR036052">
    <property type="entry name" value="TrpB-like_PALP_sf"/>
</dbReference>
<dbReference type="InterPro" id="IPR001926">
    <property type="entry name" value="TrpB-like_PALP"/>
</dbReference>
<evidence type="ECO:0000259" key="6">
    <source>
        <dbReference type="Pfam" id="PF00291"/>
    </source>
</evidence>
<gene>
    <name evidence="7" type="ORF">APUU_10369S</name>
</gene>
<dbReference type="SUPFAM" id="SSF53686">
    <property type="entry name" value="Tryptophan synthase beta subunit-like PLP-dependent enzymes"/>
    <property type="match status" value="1"/>
</dbReference>
<evidence type="ECO:0000256" key="1">
    <source>
        <dbReference type="ARBA" id="ARBA00001933"/>
    </source>
</evidence>
<dbReference type="Proteomes" id="UP000654913">
    <property type="component" value="Chromosome 1"/>
</dbReference>
<dbReference type="InterPro" id="IPR027278">
    <property type="entry name" value="ACCD_DCysDesulf"/>
</dbReference>
<dbReference type="KEGG" id="apuu:APUU_10369S"/>
<keyword evidence="8" id="KW-1185">Reference proteome</keyword>
<feature type="active site" description="Nucleophile" evidence="4">
    <location>
        <position position="85"/>
    </location>
</feature>
<reference evidence="7" key="2">
    <citation type="submission" date="2021-02" db="EMBL/GenBank/DDBJ databases">
        <title>Aspergillus puulaauensis MK2 genome sequence.</title>
        <authorList>
            <person name="Futagami T."/>
            <person name="Mori K."/>
            <person name="Kadooka C."/>
            <person name="Tanaka T."/>
        </authorList>
    </citation>
    <scope>NUCLEOTIDE SEQUENCE</scope>
    <source>
        <strain evidence="7">MK2</strain>
    </source>
</reference>
<keyword evidence="3 5" id="KW-0663">Pyridoxal phosphate</keyword>
<dbReference type="OrthoDB" id="10266364at2759"/>
<evidence type="ECO:0000256" key="3">
    <source>
        <dbReference type="ARBA" id="ARBA00022898"/>
    </source>
</evidence>
<evidence type="ECO:0000313" key="8">
    <source>
        <dbReference type="Proteomes" id="UP000654913"/>
    </source>
</evidence>
<sequence length="369" mass="39764">MVNLPEPFASVPFHRLRYPGPSPIHEFANHALDSSSPIQVWAKRDDQSAPLVCCGNKYRKLEYIIPDILATPGVTTLVTEGGLQSNHAAQTAVVAAKLGLECVLLLNERSGGLSTAESPDIFRSAGNFQVYNLLGAQTRVHSGQCNKDDVLSELRSQGKVPYWIPSGASLHPLGGLGYAQCAFEIATQEAEMDLGGTGRFDYIFLPCGSGSTIAGLIAGFRLLEKASKKENTLPKRQIIGIMVSPKTQQEERVLSIARTVGDKIGLDSERDHSLNDVRLDHRFCGPGYGIFDNNLQSTLGDVAVKEGILMDPVYSGKAARGMLSFLSSGEMMSDAMKNGYTGFEKVNVLFIHTGGQTVFSVYAPLPASV</sequence>
<dbReference type="PIRSF" id="PIRSF006278">
    <property type="entry name" value="ACCD_DCysDesulf"/>
    <property type="match status" value="1"/>
</dbReference>
<feature type="domain" description="Tryptophan synthase beta chain-like PALP" evidence="6">
    <location>
        <begin position="20"/>
        <end position="325"/>
    </location>
</feature>
<accession>A0A7R7XA22</accession>